<dbReference type="EMBL" id="CP029463">
    <property type="protein sequence ID" value="AWM14377.1"/>
    <property type="molecule type" value="Genomic_DNA"/>
</dbReference>
<dbReference type="SMART" id="SM00448">
    <property type="entry name" value="REC"/>
    <property type="match status" value="1"/>
</dbReference>
<dbReference type="PANTHER" id="PTHR44591">
    <property type="entry name" value="STRESS RESPONSE REGULATOR PROTEIN 1"/>
    <property type="match status" value="1"/>
</dbReference>
<protein>
    <submittedName>
        <fullName evidence="4">Response regulator</fullName>
    </submittedName>
</protein>
<dbReference type="OrthoDB" id="9789181at2"/>
<dbReference type="Pfam" id="PF00072">
    <property type="entry name" value="Response_reg"/>
    <property type="match status" value="1"/>
</dbReference>
<feature type="domain" description="Response regulatory" evidence="3">
    <location>
        <begin position="2"/>
        <end position="116"/>
    </location>
</feature>
<dbReference type="InterPro" id="IPR050595">
    <property type="entry name" value="Bact_response_regulator"/>
</dbReference>
<gene>
    <name evidence="4" type="ORF">DI487_11270</name>
</gene>
<dbReference type="RefSeq" id="WP_109569737.1">
    <property type="nucleotide sequence ID" value="NZ_CP029463.1"/>
</dbReference>
<reference evidence="4 5" key="1">
    <citation type="submission" date="2018-05" db="EMBL/GenBank/DDBJ databases">
        <title>Flavobacterium sp. MEBiC07310.</title>
        <authorList>
            <person name="Baek K."/>
        </authorList>
    </citation>
    <scope>NUCLEOTIDE SEQUENCE [LARGE SCALE GENOMIC DNA]</scope>
    <source>
        <strain evidence="4 5">MEBiC07310</strain>
    </source>
</reference>
<evidence type="ECO:0000256" key="2">
    <source>
        <dbReference type="PROSITE-ProRule" id="PRU00169"/>
    </source>
</evidence>
<dbReference type="PROSITE" id="PS50110">
    <property type="entry name" value="RESPONSE_REGULATORY"/>
    <property type="match status" value="1"/>
</dbReference>
<keyword evidence="1 2" id="KW-0597">Phosphoprotein</keyword>
<keyword evidence="5" id="KW-1185">Reference proteome</keyword>
<dbReference type="PANTHER" id="PTHR44591:SF3">
    <property type="entry name" value="RESPONSE REGULATORY DOMAIN-CONTAINING PROTEIN"/>
    <property type="match status" value="1"/>
</dbReference>
<dbReference type="Proteomes" id="UP000245429">
    <property type="component" value="Chromosome"/>
</dbReference>
<dbReference type="SUPFAM" id="SSF52172">
    <property type="entry name" value="CheY-like"/>
    <property type="match status" value="1"/>
</dbReference>
<evidence type="ECO:0000256" key="1">
    <source>
        <dbReference type="ARBA" id="ARBA00022553"/>
    </source>
</evidence>
<dbReference type="AlphaFoldDB" id="A0A2U8QW07"/>
<name>A0A2U8QW07_9FLAO</name>
<dbReference type="KEGG" id="fse:DI487_11270"/>
<feature type="modified residue" description="4-aspartylphosphate" evidence="2">
    <location>
        <position position="51"/>
    </location>
</feature>
<sequence>MKIFILEDNLAISQLVLLLLKRKGYDAHAFHDINSLLKALDRTTPDFFVLDMMLPDGNGADLAKEFKSLEGLKNIPILMMSASVDNIVESGELHKVDYISKPFDINDFVNRMEKLFEC</sequence>
<organism evidence="4 5">
    <name type="scientific">Flavobacterium sediminis</name>
    <dbReference type="NCBI Taxonomy" id="2201181"/>
    <lineage>
        <taxon>Bacteria</taxon>
        <taxon>Pseudomonadati</taxon>
        <taxon>Bacteroidota</taxon>
        <taxon>Flavobacteriia</taxon>
        <taxon>Flavobacteriales</taxon>
        <taxon>Flavobacteriaceae</taxon>
        <taxon>Flavobacterium</taxon>
    </lineage>
</organism>
<accession>A0A2U8QW07</accession>
<dbReference type="GO" id="GO:0000160">
    <property type="term" value="P:phosphorelay signal transduction system"/>
    <property type="evidence" value="ECO:0007669"/>
    <property type="project" value="InterPro"/>
</dbReference>
<dbReference type="InterPro" id="IPR011006">
    <property type="entry name" value="CheY-like_superfamily"/>
</dbReference>
<dbReference type="Gene3D" id="3.40.50.2300">
    <property type="match status" value="1"/>
</dbReference>
<evidence type="ECO:0000313" key="5">
    <source>
        <dbReference type="Proteomes" id="UP000245429"/>
    </source>
</evidence>
<evidence type="ECO:0000259" key="3">
    <source>
        <dbReference type="PROSITE" id="PS50110"/>
    </source>
</evidence>
<dbReference type="InterPro" id="IPR001789">
    <property type="entry name" value="Sig_transdc_resp-reg_receiver"/>
</dbReference>
<evidence type="ECO:0000313" key="4">
    <source>
        <dbReference type="EMBL" id="AWM14377.1"/>
    </source>
</evidence>
<proteinExistence type="predicted"/>